<feature type="compositionally biased region" description="Polar residues" evidence="1">
    <location>
        <begin position="129"/>
        <end position="141"/>
    </location>
</feature>
<sequence>MAALLDWETNSKLTPHQLTNDHLFPNSSDKMRNHLAEEILNSEALNLMQCFWNSLPDGRFLDTTVALLDNTSKMTNVFRDKCPITDIRDKWFVVVIKYQCSCICGKRREEYTEDLSPAERKKSFITRMGNKQQTNSSPSHK</sequence>
<keyword evidence="3" id="KW-1185">Reference proteome</keyword>
<feature type="region of interest" description="Disordered" evidence="1">
    <location>
        <begin position="114"/>
        <end position="141"/>
    </location>
</feature>
<dbReference type="Proteomes" id="UP001152320">
    <property type="component" value="Chromosome 17"/>
</dbReference>
<evidence type="ECO:0000313" key="2">
    <source>
        <dbReference type="EMBL" id="KAJ8025995.1"/>
    </source>
</evidence>
<dbReference type="AlphaFoldDB" id="A0A9Q0YR61"/>
<gene>
    <name evidence="2" type="ORF">HOLleu_33714</name>
</gene>
<protein>
    <submittedName>
        <fullName evidence="2">Uncharacterized protein</fullName>
    </submittedName>
</protein>
<dbReference type="EMBL" id="JAIZAY010000017">
    <property type="protein sequence ID" value="KAJ8025995.1"/>
    <property type="molecule type" value="Genomic_DNA"/>
</dbReference>
<dbReference type="OrthoDB" id="6129029at2759"/>
<evidence type="ECO:0000256" key="1">
    <source>
        <dbReference type="SAM" id="MobiDB-lite"/>
    </source>
</evidence>
<organism evidence="2 3">
    <name type="scientific">Holothuria leucospilota</name>
    <name type="common">Black long sea cucumber</name>
    <name type="synonym">Mertensiothuria leucospilota</name>
    <dbReference type="NCBI Taxonomy" id="206669"/>
    <lineage>
        <taxon>Eukaryota</taxon>
        <taxon>Metazoa</taxon>
        <taxon>Echinodermata</taxon>
        <taxon>Eleutherozoa</taxon>
        <taxon>Echinozoa</taxon>
        <taxon>Holothuroidea</taxon>
        <taxon>Aspidochirotacea</taxon>
        <taxon>Aspidochirotida</taxon>
        <taxon>Holothuriidae</taxon>
        <taxon>Holothuria</taxon>
    </lineage>
</organism>
<name>A0A9Q0YR61_HOLLE</name>
<comment type="caution">
    <text evidence="2">The sequence shown here is derived from an EMBL/GenBank/DDBJ whole genome shotgun (WGS) entry which is preliminary data.</text>
</comment>
<evidence type="ECO:0000313" key="3">
    <source>
        <dbReference type="Proteomes" id="UP001152320"/>
    </source>
</evidence>
<proteinExistence type="predicted"/>
<accession>A0A9Q0YR61</accession>
<reference evidence="2" key="1">
    <citation type="submission" date="2021-10" db="EMBL/GenBank/DDBJ databases">
        <title>Tropical sea cucumber genome reveals ecological adaptation and Cuvierian tubules defense mechanism.</title>
        <authorList>
            <person name="Chen T."/>
        </authorList>
    </citation>
    <scope>NUCLEOTIDE SEQUENCE</scope>
    <source>
        <strain evidence="2">Nanhai2018</strain>
        <tissue evidence="2">Muscle</tissue>
    </source>
</reference>